<accession>A0AAW9FRU9</accession>
<dbReference type="AlphaFoldDB" id="A0AAW9FRU9"/>
<evidence type="ECO:0000313" key="2">
    <source>
        <dbReference type="EMBL" id="MDX8332437.1"/>
    </source>
</evidence>
<protein>
    <submittedName>
        <fullName evidence="1">Uncharacterized protein</fullName>
    </submittedName>
</protein>
<gene>
    <name evidence="1" type="ORF">RMR22_23545</name>
    <name evidence="2" type="ORF">RMS29_24825</name>
</gene>
<dbReference type="EMBL" id="JAVRAD010000017">
    <property type="protein sequence ID" value="MDX8332437.1"/>
    <property type="molecule type" value="Genomic_DNA"/>
</dbReference>
<keyword evidence="3" id="KW-1185">Reference proteome</keyword>
<sequence>METDENITALNYSAHAIESIKETLKRLPPHFAQSRDAIQAVSDMLRKSVKFLLPNCAELLDPMHVSQAHIDLLKLPYPITTFEAPWQKVDAVDAGYLDHYKSTRRIALCWEPEATPPQLAHLNIVLERFPQSGVFVLPISWIDNVGFWNVGIGGAFIPYENTMAEIDKAKVSPLSAKAMEALNSAGLLPKKARQFAAEPFILQLEHFESVTASHGRETGFANIMNDSRDEGLAVIQACAVLNCENVATSEVEPAAKLNKARIAKGKEPFFSYKVLALAADRPAMRGEGTAGGSHASPRLHLRRGHLRRLPEKTVWVRAAMIGAASETGTVTKDYRLVKSQNKTS</sequence>
<reference evidence="1 3" key="1">
    <citation type="journal article" date="2023" name="Phytobiomes J">
        <title>Deciphering the key players within the bacterial microbiota associated with aerial crown gall tumors on rhododendron: Insights into the gallobiome.</title>
        <authorList>
            <person name="Kuzmanovic N."/>
            <person name="Nesme J."/>
            <person name="Wolf J."/>
            <person name="Neumann-Schaal M."/>
            <person name="Petersen J."/>
            <person name="Fernandez-Gnecco G."/>
            <person name="Sproeer C."/>
            <person name="Bunk B."/>
            <person name="Overmann J."/>
            <person name="Sorensen S.J."/>
            <person name="Idczak E."/>
            <person name="Smalla K."/>
        </authorList>
    </citation>
    <scope>NUCLEOTIDE SEQUENCE</scope>
    <source>
        <strain evidence="1">Rho-11.1</strain>
        <strain evidence="2">Rho-14.1</strain>
        <strain evidence="3">rho-14.1</strain>
    </source>
</reference>
<evidence type="ECO:0000313" key="3">
    <source>
        <dbReference type="Proteomes" id="UP001277561"/>
    </source>
</evidence>
<dbReference type="Proteomes" id="UP001277561">
    <property type="component" value="Unassembled WGS sequence"/>
</dbReference>
<name>A0AAW9FRU9_9HYPH</name>
<proteinExistence type="predicted"/>
<dbReference type="RefSeq" id="WP_320188653.1">
    <property type="nucleotide sequence ID" value="NZ_CP192770.1"/>
</dbReference>
<organism evidence="1">
    <name type="scientific">Agrobacterium rosae</name>
    <dbReference type="NCBI Taxonomy" id="1972867"/>
    <lineage>
        <taxon>Bacteria</taxon>
        <taxon>Pseudomonadati</taxon>
        <taxon>Pseudomonadota</taxon>
        <taxon>Alphaproteobacteria</taxon>
        <taxon>Hyphomicrobiales</taxon>
        <taxon>Rhizobiaceae</taxon>
        <taxon>Rhizobium/Agrobacterium group</taxon>
        <taxon>Agrobacterium</taxon>
    </lineage>
</organism>
<dbReference type="EMBL" id="JAVRAF010000014">
    <property type="protein sequence ID" value="MDX8305229.1"/>
    <property type="molecule type" value="Genomic_DNA"/>
</dbReference>
<comment type="caution">
    <text evidence="1">The sequence shown here is derived from an EMBL/GenBank/DDBJ whole genome shotgun (WGS) entry which is preliminary data.</text>
</comment>
<evidence type="ECO:0000313" key="1">
    <source>
        <dbReference type="EMBL" id="MDX8305229.1"/>
    </source>
</evidence>